<dbReference type="InterPro" id="IPR002694">
    <property type="entry name" value="Znf_CHC2"/>
</dbReference>
<dbReference type="Pfam" id="PF08275">
    <property type="entry name" value="DNAG_N"/>
    <property type="match status" value="1"/>
</dbReference>
<feature type="zinc finger region" description="CHC2-type" evidence="12 14">
    <location>
        <begin position="41"/>
        <end position="65"/>
    </location>
</feature>
<reference evidence="17 18" key="1">
    <citation type="submission" date="2018-10" db="EMBL/GenBank/DDBJ databases">
        <authorList>
            <person name="Li J."/>
        </authorList>
    </citation>
    <scope>NUCLEOTIDE SEQUENCE [LARGE SCALE GENOMIC DNA]</scope>
    <source>
        <strain evidence="17 18">CCTCC AB209002</strain>
    </source>
</reference>
<dbReference type="InterPro" id="IPR050219">
    <property type="entry name" value="DnaG_primase"/>
</dbReference>
<dbReference type="GO" id="GO:0000428">
    <property type="term" value="C:DNA-directed RNA polymerase complex"/>
    <property type="evidence" value="ECO:0007669"/>
    <property type="project" value="UniProtKB-KW"/>
</dbReference>
<evidence type="ECO:0000256" key="12">
    <source>
        <dbReference type="HAMAP-Rule" id="MF_00974"/>
    </source>
</evidence>
<comment type="domain">
    <text evidence="12">Contains an N-terminal zinc-binding domain, a central core domain that contains the primase activity, and a C-terminal DnaB-binding domain.</text>
</comment>
<comment type="cofactor">
    <cofactor evidence="12 13 14">
        <name>Zn(2+)</name>
        <dbReference type="ChEBI" id="CHEBI:29105"/>
    </cofactor>
    <text evidence="12 13 14">Binds 1 zinc ion per monomer.</text>
</comment>
<dbReference type="EMBL" id="RCUV01000007">
    <property type="protein sequence ID" value="RLP71743.1"/>
    <property type="molecule type" value="Genomic_DNA"/>
</dbReference>
<dbReference type="PIRSF" id="PIRSF002811">
    <property type="entry name" value="DnaG"/>
    <property type="match status" value="1"/>
</dbReference>
<dbReference type="PANTHER" id="PTHR30313:SF2">
    <property type="entry name" value="DNA PRIMASE"/>
    <property type="match status" value="1"/>
</dbReference>
<feature type="compositionally biased region" description="Low complexity" evidence="15">
    <location>
        <begin position="437"/>
        <end position="461"/>
    </location>
</feature>
<gene>
    <name evidence="12" type="primary">dnaG</name>
    <name evidence="17" type="ORF">D9V29_07785</name>
</gene>
<keyword evidence="9" id="KW-0460">Magnesium</keyword>
<evidence type="ECO:0000256" key="11">
    <source>
        <dbReference type="ARBA" id="ARBA00023163"/>
    </source>
</evidence>
<dbReference type="InterPro" id="IPR013173">
    <property type="entry name" value="DNA_primase_DnaG_DnaB-bd_dom"/>
</dbReference>
<feature type="region of interest" description="Disordered" evidence="15">
    <location>
        <begin position="437"/>
        <end position="470"/>
    </location>
</feature>
<comment type="similarity">
    <text evidence="12 13">Belongs to the DnaG primase family.</text>
</comment>
<dbReference type="InterPro" id="IPR019475">
    <property type="entry name" value="DNA_primase_DnaB-bd"/>
</dbReference>
<evidence type="ECO:0000256" key="5">
    <source>
        <dbReference type="ARBA" id="ARBA00022705"/>
    </source>
</evidence>
<keyword evidence="3 12" id="KW-0808">Transferase</keyword>
<dbReference type="SMART" id="SM00493">
    <property type="entry name" value="TOPRIM"/>
    <property type="match status" value="1"/>
</dbReference>
<keyword evidence="1 12" id="KW-0240">DNA-directed RNA polymerase</keyword>
<evidence type="ECO:0000256" key="14">
    <source>
        <dbReference type="PIRSR" id="PIRSR002811-1"/>
    </source>
</evidence>
<dbReference type="InterPro" id="IPR030846">
    <property type="entry name" value="DnaG_bac"/>
</dbReference>
<dbReference type="GO" id="GO:1990077">
    <property type="term" value="C:primosome complex"/>
    <property type="evidence" value="ECO:0007669"/>
    <property type="project" value="UniProtKB-KW"/>
</dbReference>
<dbReference type="Pfam" id="PF08278">
    <property type="entry name" value="DnaG_DnaB_bind"/>
    <property type="match status" value="1"/>
</dbReference>
<keyword evidence="5 12" id="KW-0235">DNA replication</keyword>
<keyword evidence="11 12" id="KW-0804">Transcription</keyword>
<dbReference type="Pfam" id="PF01807">
    <property type="entry name" value="Zn_ribbon_DnaG"/>
    <property type="match status" value="1"/>
</dbReference>
<evidence type="ECO:0000256" key="9">
    <source>
        <dbReference type="ARBA" id="ARBA00022842"/>
    </source>
</evidence>
<dbReference type="SUPFAM" id="SSF56731">
    <property type="entry name" value="DNA primase core"/>
    <property type="match status" value="1"/>
</dbReference>
<evidence type="ECO:0000256" key="8">
    <source>
        <dbReference type="ARBA" id="ARBA00022833"/>
    </source>
</evidence>
<comment type="caution">
    <text evidence="17">The sequence shown here is derived from an EMBL/GenBank/DDBJ whole genome shotgun (WGS) entry which is preliminary data.</text>
</comment>
<evidence type="ECO:0000313" key="18">
    <source>
        <dbReference type="Proteomes" id="UP000270299"/>
    </source>
</evidence>
<dbReference type="HAMAP" id="MF_00974">
    <property type="entry name" value="DNA_primase_DnaG"/>
    <property type="match status" value="1"/>
</dbReference>
<evidence type="ECO:0000256" key="13">
    <source>
        <dbReference type="PIRNR" id="PIRNR002811"/>
    </source>
</evidence>
<dbReference type="Gene3D" id="3.90.580.10">
    <property type="entry name" value="Zinc finger, CHC2-type domain"/>
    <property type="match status" value="1"/>
</dbReference>
<dbReference type="Pfam" id="PF13662">
    <property type="entry name" value="Toprim_4"/>
    <property type="match status" value="1"/>
</dbReference>
<dbReference type="InterPro" id="IPR006295">
    <property type="entry name" value="DNA_primase_DnaG"/>
</dbReference>
<keyword evidence="4 12" id="KW-0548">Nucleotidyltransferase</keyword>
<comment type="subunit">
    <text evidence="12">Monomer. Interacts with DnaB.</text>
</comment>
<dbReference type="Gene3D" id="3.40.1360.10">
    <property type="match status" value="1"/>
</dbReference>
<dbReference type="PANTHER" id="PTHR30313">
    <property type="entry name" value="DNA PRIMASE"/>
    <property type="match status" value="1"/>
</dbReference>
<proteinExistence type="inferred from homology"/>
<dbReference type="NCBIfam" id="TIGR01391">
    <property type="entry name" value="dnaG"/>
    <property type="match status" value="1"/>
</dbReference>
<evidence type="ECO:0000256" key="4">
    <source>
        <dbReference type="ARBA" id="ARBA00022695"/>
    </source>
</evidence>
<evidence type="ECO:0000313" key="17">
    <source>
        <dbReference type="EMBL" id="RLP71743.1"/>
    </source>
</evidence>
<evidence type="ECO:0000256" key="10">
    <source>
        <dbReference type="ARBA" id="ARBA00023125"/>
    </source>
</evidence>
<dbReference type="FunFam" id="3.90.580.10:FF:000001">
    <property type="entry name" value="DNA primase"/>
    <property type="match status" value="1"/>
</dbReference>
<dbReference type="InterPro" id="IPR034151">
    <property type="entry name" value="TOPRIM_DnaG_bac"/>
</dbReference>
<dbReference type="InterPro" id="IPR013264">
    <property type="entry name" value="DNAG_N"/>
</dbReference>
<dbReference type="GO" id="GO:0003677">
    <property type="term" value="F:DNA binding"/>
    <property type="evidence" value="ECO:0007669"/>
    <property type="project" value="UniProtKB-KW"/>
</dbReference>
<dbReference type="InterPro" id="IPR036977">
    <property type="entry name" value="DNA_primase_Znf_CHC2"/>
</dbReference>
<organism evidence="17 18">
    <name type="scientific">Mycetocola manganoxydans</name>
    <dbReference type="NCBI Taxonomy" id="699879"/>
    <lineage>
        <taxon>Bacteria</taxon>
        <taxon>Bacillati</taxon>
        <taxon>Actinomycetota</taxon>
        <taxon>Actinomycetes</taxon>
        <taxon>Micrococcales</taxon>
        <taxon>Microbacteriaceae</taxon>
        <taxon>Mycetocola</taxon>
    </lineage>
</organism>
<keyword evidence="8 12" id="KW-0862">Zinc</keyword>
<keyword evidence="10 12" id="KW-0238">DNA-binding</keyword>
<evidence type="ECO:0000256" key="7">
    <source>
        <dbReference type="ARBA" id="ARBA00022771"/>
    </source>
</evidence>
<dbReference type="InterPro" id="IPR037068">
    <property type="entry name" value="DNA_primase_core_N_sf"/>
</dbReference>
<keyword evidence="18" id="KW-1185">Reference proteome</keyword>
<dbReference type="CDD" id="cd03364">
    <property type="entry name" value="TOPRIM_DnaG_primases"/>
    <property type="match status" value="1"/>
</dbReference>
<dbReference type="Pfam" id="PF10410">
    <property type="entry name" value="DnaB_bind"/>
    <property type="match status" value="1"/>
</dbReference>
<comment type="catalytic activity">
    <reaction evidence="12">
        <text>ssDNA + n NTP = ssDNA/pppN(pN)n-1 hybrid + (n-1) diphosphate.</text>
        <dbReference type="EC" id="2.7.7.101"/>
    </reaction>
</comment>
<dbReference type="OrthoDB" id="9803773at2"/>
<feature type="domain" description="Toprim" evidence="16">
    <location>
        <begin position="259"/>
        <end position="344"/>
    </location>
</feature>
<keyword evidence="2 12" id="KW-0639">Primosome</keyword>
<comment type="function">
    <text evidence="12 13">RNA polymerase that catalyzes the synthesis of short RNA molecules used as primers for DNA polymerase during DNA replication.</text>
</comment>
<dbReference type="SUPFAM" id="SSF57783">
    <property type="entry name" value="Zinc beta-ribbon"/>
    <property type="match status" value="1"/>
</dbReference>
<sequence>MAGRIRSSDIDEVKSRTNIADIVGDFVSLKSAGVGSLKGLCPFHDERSPSFHVRPQLGFYHCFGCGESGDVISFLQKMDHVTFTDAVERLAARAGFSLTYEDGEGAPDHGNRARLLAANAAAEGYFREQLASPGADPGRRFLGERGFDHVAAERFGVGFAPKSWDSLTKFLRGKGFSVEEITASGLVSQGDRGIYDRFRGRLIWPIRDVTGQTVGFGARKLLDDDKGPKYLNTPETPVYHKAQVLYGLDLAKRDVSRSGRVVVVEGYTDVMACHLAGVTTAVATCGTSFGVDHIKTLRRVMGDDSGKGEVIFTFDPDAAGQKAAMRAFAEEQRFSAQTYVAVAPDGLDPCDLRLNRGDDAVRRLIETKEPMFEFVIRQTLAAYDLETVEGRVGALTASAPIIADIRDPSLRPGYTRVLARHLGVDLAEVQAAISRAGRGAGRGASTKGAGATEPEAPAERPASLRDLPGDPATRLERDALMAILQHPDMAGLDLVQRAVFTGFVNPTLAMVRDAIAATLDSFGAANWFERIIETVPTPMVGFVQQLAVAPIPEREERDLTAYVREITIALIDRDLLRQSHDMLGRLQRTDPRERESYRAIQADIMALEAERRRLRER</sequence>
<accession>A0A3L6ZUT2</accession>
<dbReference type="Proteomes" id="UP000270299">
    <property type="component" value="Unassembled WGS sequence"/>
</dbReference>
<keyword evidence="6 12" id="KW-0479">Metal-binding</keyword>
<dbReference type="EC" id="2.7.7.101" evidence="12"/>
<protein>
    <recommendedName>
        <fullName evidence="12 13">DNA primase</fullName>
        <ecNumber evidence="12">2.7.7.101</ecNumber>
    </recommendedName>
</protein>
<evidence type="ECO:0000259" key="16">
    <source>
        <dbReference type="PROSITE" id="PS50880"/>
    </source>
</evidence>
<dbReference type="GO" id="GO:0006269">
    <property type="term" value="P:DNA replication, synthesis of primer"/>
    <property type="evidence" value="ECO:0007669"/>
    <property type="project" value="UniProtKB-UniRule"/>
</dbReference>
<evidence type="ECO:0000256" key="2">
    <source>
        <dbReference type="ARBA" id="ARBA00022515"/>
    </source>
</evidence>
<dbReference type="GO" id="GO:0005737">
    <property type="term" value="C:cytoplasm"/>
    <property type="evidence" value="ECO:0007669"/>
    <property type="project" value="TreeGrafter"/>
</dbReference>
<dbReference type="RefSeq" id="WP_121672763.1">
    <property type="nucleotide sequence ID" value="NZ_BMXM01000001.1"/>
</dbReference>
<dbReference type="AlphaFoldDB" id="A0A3L6ZUT2"/>
<evidence type="ECO:0000256" key="6">
    <source>
        <dbReference type="ARBA" id="ARBA00022723"/>
    </source>
</evidence>
<evidence type="ECO:0000256" key="15">
    <source>
        <dbReference type="SAM" id="MobiDB-lite"/>
    </source>
</evidence>
<dbReference type="SMART" id="SM00400">
    <property type="entry name" value="ZnF_CHCC"/>
    <property type="match status" value="1"/>
</dbReference>
<dbReference type="FunFam" id="3.90.980.10:FF:000001">
    <property type="entry name" value="DNA primase"/>
    <property type="match status" value="1"/>
</dbReference>
<name>A0A3L6ZUT2_9MICO</name>
<evidence type="ECO:0000256" key="1">
    <source>
        <dbReference type="ARBA" id="ARBA00022478"/>
    </source>
</evidence>
<dbReference type="InterPro" id="IPR006171">
    <property type="entry name" value="TOPRIM_dom"/>
</dbReference>
<dbReference type="GO" id="GO:0008270">
    <property type="term" value="F:zinc ion binding"/>
    <property type="evidence" value="ECO:0007669"/>
    <property type="project" value="UniProtKB-UniRule"/>
</dbReference>
<evidence type="ECO:0000256" key="3">
    <source>
        <dbReference type="ARBA" id="ARBA00022679"/>
    </source>
</evidence>
<dbReference type="PROSITE" id="PS50880">
    <property type="entry name" value="TOPRIM"/>
    <property type="match status" value="1"/>
</dbReference>
<dbReference type="Gene3D" id="3.90.980.10">
    <property type="entry name" value="DNA primase, catalytic core, N-terminal domain"/>
    <property type="match status" value="1"/>
</dbReference>
<keyword evidence="7 12" id="KW-0863">Zinc-finger</keyword>
<dbReference type="GO" id="GO:0003899">
    <property type="term" value="F:DNA-directed RNA polymerase activity"/>
    <property type="evidence" value="ECO:0007669"/>
    <property type="project" value="UniProtKB-UniRule"/>
</dbReference>